<protein>
    <submittedName>
        <fullName evidence="3">Class II aldolase/adducin N-terminal</fullName>
    </submittedName>
</protein>
<dbReference type="InterPro" id="IPR036409">
    <property type="entry name" value="Aldolase_II/adducin_N_sf"/>
</dbReference>
<feature type="compositionally biased region" description="Polar residues" evidence="1">
    <location>
        <begin position="28"/>
        <end position="46"/>
    </location>
</feature>
<dbReference type="InterPro" id="IPR001303">
    <property type="entry name" value="Aldolase_II/adducin_N"/>
</dbReference>
<dbReference type="SMART" id="SM01007">
    <property type="entry name" value="Aldolase_II"/>
    <property type="match status" value="1"/>
</dbReference>
<dbReference type="AlphaFoldDB" id="A0AAD9CTQ2"/>
<dbReference type="Gene3D" id="3.40.225.10">
    <property type="entry name" value="Class II aldolase/adducin N-terminal domain"/>
    <property type="match status" value="1"/>
</dbReference>
<dbReference type="InterPro" id="IPR051017">
    <property type="entry name" value="Aldolase-II_Adducin_sf"/>
</dbReference>
<name>A0AAD9CTQ2_PAPLA</name>
<evidence type="ECO:0000313" key="4">
    <source>
        <dbReference type="Proteomes" id="UP001182556"/>
    </source>
</evidence>
<organism evidence="3 4">
    <name type="scientific">Papiliotrema laurentii</name>
    <name type="common">Cryptococcus laurentii</name>
    <dbReference type="NCBI Taxonomy" id="5418"/>
    <lineage>
        <taxon>Eukaryota</taxon>
        <taxon>Fungi</taxon>
        <taxon>Dikarya</taxon>
        <taxon>Basidiomycota</taxon>
        <taxon>Agaricomycotina</taxon>
        <taxon>Tremellomycetes</taxon>
        <taxon>Tremellales</taxon>
        <taxon>Rhynchogastremaceae</taxon>
        <taxon>Papiliotrema</taxon>
    </lineage>
</organism>
<evidence type="ECO:0000256" key="1">
    <source>
        <dbReference type="SAM" id="MobiDB-lite"/>
    </source>
</evidence>
<sequence>MLTTNLSDSRPMLERLPSLTTTTHHTAMSRTAVATEQGGQTTSSGRLQLHVPPTLMPCPATPSFPITTDLEASPFVDAQTGQTRTMLPVFESLEEERRYRKEHLALVFRIFHRFKLAEGIAGHCSVRDPVEPDTFWVNPQGKSFALMKQSDLVRCRISDGVMIEGKAPTDASASSIHSQLYRVRGRGGESGIEAVVHVHGPHSKAFSSLGRVLDMISQDACSFHDEMALVPFGGAVFDNKEGERIASITGSKRVAILQNHGAVCLGKLSIDEAAWWQLSFEFSCQAQLLADAARRPTDPLIEAGPEEVASTKAEMGTAEMGWFSLAAYIEEEEFYSNGHHKL</sequence>
<feature type="domain" description="Class II aldolase/adducin N-terminal" evidence="2">
    <location>
        <begin position="102"/>
        <end position="288"/>
    </location>
</feature>
<dbReference type="Proteomes" id="UP001182556">
    <property type="component" value="Unassembled WGS sequence"/>
</dbReference>
<evidence type="ECO:0000313" key="3">
    <source>
        <dbReference type="EMBL" id="KAK1921844.1"/>
    </source>
</evidence>
<feature type="region of interest" description="Disordered" evidence="1">
    <location>
        <begin position="1"/>
        <end position="51"/>
    </location>
</feature>
<evidence type="ECO:0000259" key="2">
    <source>
        <dbReference type="SMART" id="SM01007"/>
    </source>
</evidence>
<dbReference type="PANTHER" id="PTHR10672:SF39">
    <property type="entry name" value="CLASS II ALDOLASE_ADDUCIN N-TERMINAL DOMAIN-CONTAINING PROTEIN"/>
    <property type="match status" value="1"/>
</dbReference>
<dbReference type="SUPFAM" id="SSF53639">
    <property type="entry name" value="AraD/HMP-PK domain-like"/>
    <property type="match status" value="1"/>
</dbReference>
<dbReference type="PANTHER" id="PTHR10672">
    <property type="entry name" value="ADDUCIN"/>
    <property type="match status" value="1"/>
</dbReference>
<dbReference type="GO" id="GO:0005856">
    <property type="term" value="C:cytoskeleton"/>
    <property type="evidence" value="ECO:0007669"/>
    <property type="project" value="TreeGrafter"/>
</dbReference>
<dbReference type="GO" id="GO:0051015">
    <property type="term" value="F:actin filament binding"/>
    <property type="evidence" value="ECO:0007669"/>
    <property type="project" value="TreeGrafter"/>
</dbReference>
<reference evidence="3" key="1">
    <citation type="submission" date="2023-02" db="EMBL/GenBank/DDBJ databases">
        <title>Identification and recombinant expression of a fungal hydrolase from Papiliotrema laurentii that hydrolyzes apple cutin and clears colloidal polyester polyurethane.</title>
        <authorList>
            <consortium name="DOE Joint Genome Institute"/>
            <person name="Roman V.A."/>
            <person name="Bojanowski C."/>
            <person name="Crable B.R."/>
            <person name="Wagner D.N."/>
            <person name="Hung C.S."/>
            <person name="Nadeau L.J."/>
            <person name="Schratz L."/>
            <person name="Haridas S."/>
            <person name="Pangilinan J."/>
            <person name="Lipzen A."/>
            <person name="Na H."/>
            <person name="Yan M."/>
            <person name="Ng V."/>
            <person name="Grigoriev I.V."/>
            <person name="Spatafora J.W."/>
            <person name="Barlow D."/>
            <person name="Biffinger J."/>
            <person name="Kelley-Loughnane N."/>
            <person name="Varaljay V.A."/>
            <person name="Crookes-Goodson W.J."/>
        </authorList>
    </citation>
    <scope>NUCLEOTIDE SEQUENCE</scope>
    <source>
        <strain evidence="3">5307AH</strain>
    </source>
</reference>
<gene>
    <name evidence="3" type="ORF">DB88DRAFT_499381</name>
</gene>
<accession>A0AAD9CTQ2</accession>
<comment type="caution">
    <text evidence="3">The sequence shown here is derived from an EMBL/GenBank/DDBJ whole genome shotgun (WGS) entry which is preliminary data.</text>
</comment>
<keyword evidence="4" id="KW-1185">Reference proteome</keyword>
<dbReference type="EMBL" id="JAODAN010000010">
    <property type="protein sequence ID" value="KAK1921844.1"/>
    <property type="molecule type" value="Genomic_DNA"/>
</dbReference>
<dbReference type="Pfam" id="PF00596">
    <property type="entry name" value="Aldolase_II"/>
    <property type="match status" value="1"/>
</dbReference>
<proteinExistence type="predicted"/>